<sequence length="1425" mass="152289">MRLRQYLTSPKRNSKRRRKDQSRKQRRPLVQTLEDRRVLALLGIATELEYPRISAIGDGGVDYESSSGVFSATGNSIELQVNASAPSIPIFVPGAFDLQFVVDSAGNVVDGVPGNDFSLSGGLDFDFPGQIPPIVDLNGVLLTGEIIDFGYADGSPTSIDNYDVRLEVTGGLLTQAFTTSLGDSYPAFYLGKEIGISISSEQSNFTGSFDVDFSGGNKANTGPIEPDNNNPPTAELGNFVWVDTNYNGLQDDGPTGVNGVTVNLYQDVDGDGIAEPGGDDGGPIATTVTAPLMGEDGYYLFEELEAGDYFVEFDTSTIPTGFELTLDNQGGDDAVDSDADQVSGLATVTTLEDGESDLTWDAGIVQIVHPDIEIVKCVEDVIESSSMTVIDFDDLSKGDIVQSQYPGVTISATSRNKPWQGNAAMIFNSSYPTGHDNDLGTPNQAYGGPGQGSGGASNDTALGNVLIISEDGDQSDPDDDYKGGVISFSFDQPVDINHLDVLDIDVDEHGGSILTVTTTTGPQTIAIPVAGNNSVQRIQVDASNVVEMKVDFVSSGAITELKYSTSESEVICDDANDAPGVSFDFGDDVVFNYHVTNSGDTALSPVTVTDDNATPGDNGDDFNPTPVNTSNGFNVGDTNEDGRLDPNEVWEYTATITASTAGQFTNIALVAGTPINDNGDVIGEDVTDEDPANYNVEGIPGIDIEKLTNGIDADTASDAVEIAAGDTVTWTYNVTNTGSTTFAQSEISVIDDAGTPGDASDDFAPTLIASSDAGSDGLLSPGEVWQYEASSTAQSVVSSGESVTLYLTGNTALDGPNGNVRTFNANGVSVSASAFSRSSGGEWRDAYLGAYSSGLGVTDRYEGDGRGGEHRVDNVGKLNYVLFEFSEKVVVNSAFLDSVIGDSDLSIWIGDRSDLPSSGLALSDAALSNMDVYETSMANNAYSRFANFNGAGAVGDVLILAAWVDDASPEDCFKIRKLKFDTVSQGAYGNIGTVIAGDVDDNDPSHYTNPAPAPSGAIGDLVWKDKDRDGKHDSDEPGFAGVTVKLYDDGGSVIQTTTTDGNGRYEFTGLPGGDYRVGFELPNDYVFTRLRSDISDSRDSDANRSTGLSPVISLEDHEIDHSVDAGIYRAKVDKVFEAEHHDWCSNPWRWKYDSHASGGKYLEATNGSGSYYNYVPHGNNVKYHFSVDSDGQYELSSLLKTTNGSNNSVWFRIDGGSWKEWHMPVTGHRFEWHAATHGWNQNSVTYSLAAGNHSLELKVREDGTRFDKFKVSKLETTTIVIDANAANSITGDWSIDVDDDGNEFLVAANGTGSHYNSPPAGDELTYEFSLERAGTFDMFALVSAQNGSDNSFWIQIDGGDWIEWHLNVTGDSFEWQEVTSGWNQDAVRFDLDAGNHTLKIKVREDGTAIDKIVISDDQFIDLSEY</sequence>
<dbReference type="Proteomes" id="UP001239462">
    <property type="component" value="Unassembled WGS sequence"/>
</dbReference>
<dbReference type="InterPro" id="IPR041437">
    <property type="entry name" value="GH115_C"/>
</dbReference>
<feature type="compositionally biased region" description="Polar residues" evidence="4">
    <location>
        <begin position="1"/>
        <end position="10"/>
    </location>
</feature>
<dbReference type="EMBL" id="JASZZN010000027">
    <property type="protein sequence ID" value="MDM4018868.1"/>
    <property type="molecule type" value="Genomic_DNA"/>
</dbReference>
<feature type="region of interest" description="Disordered" evidence="4">
    <location>
        <begin position="1"/>
        <end position="27"/>
    </location>
</feature>
<dbReference type="InterPro" id="IPR005084">
    <property type="entry name" value="CBM6"/>
</dbReference>
<dbReference type="PROSITE" id="PS00018">
    <property type="entry name" value="EF_HAND_1"/>
    <property type="match status" value="1"/>
</dbReference>
<reference evidence="6 7" key="1">
    <citation type="submission" date="2023-06" db="EMBL/GenBank/DDBJ databases">
        <title>Roseiconus lacunae JC819 isolated from Gulf of Mannar region, Tamil Nadu.</title>
        <authorList>
            <person name="Pk S."/>
            <person name="Ch S."/>
            <person name="Ch V.R."/>
        </authorList>
    </citation>
    <scope>NUCLEOTIDE SEQUENCE [LARGE SCALE GENOMIC DNA]</scope>
    <source>
        <strain evidence="6 7">JC819</strain>
    </source>
</reference>
<dbReference type="InterPro" id="IPR033764">
    <property type="entry name" value="Sdr_B"/>
</dbReference>
<keyword evidence="3" id="KW-0732">Signal</keyword>
<dbReference type="RefSeq" id="WP_289166861.1">
    <property type="nucleotide sequence ID" value="NZ_JASZZN010000027.1"/>
</dbReference>
<dbReference type="InterPro" id="IPR008979">
    <property type="entry name" value="Galactose-bd-like_sf"/>
</dbReference>
<feature type="domain" description="CBM6" evidence="5">
    <location>
        <begin position="1279"/>
        <end position="1415"/>
    </location>
</feature>
<dbReference type="Gene3D" id="2.60.120.260">
    <property type="entry name" value="Galactose-binding domain-like"/>
    <property type="match status" value="2"/>
</dbReference>
<dbReference type="InterPro" id="IPR051417">
    <property type="entry name" value="SDr/BOS_complex"/>
</dbReference>
<feature type="compositionally biased region" description="Basic residues" evidence="4">
    <location>
        <begin position="12"/>
        <end position="27"/>
    </location>
</feature>
<dbReference type="Pfam" id="PF17829">
    <property type="entry name" value="GH115_C"/>
    <property type="match status" value="1"/>
</dbReference>
<evidence type="ECO:0000313" key="6">
    <source>
        <dbReference type="EMBL" id="MDM4018868.1"/>
    </source>
</evidence>
<evidence type="ECO:0000256" key="1">
    <source>
        <dbReference type="ARBA" id="ARBA00004613"/>
    </source>
</evidence>
<organism evidence="6 7">
    <name type="scientific">Roseiconus lacunae</name>
    <dbReference type="NCBI Taxonomy" id="2605694"/>
    <lineage>
        <taxon>Bacteria</taxon>
        <taxon>Pseudomonadati</taxon>
        <taxon>Planctomycetota</taxon>
        <taxon>Planctomycetia</taxon>
        <taxon>Pirellulales</taxon>
        <taxon>Pirellulaceae</taxon>
        <taxon>Roseiconus</taxon>
    </lineage>
</organism>
<dbReference type="PANTHER" id="PTHR23303:SF15">
    <property type="entry name" value="COLOSSIN-A"/>
    <property type="match status" value="1"/>
</dbReference>
<name>A0ABT7PQT7_9BACT</name>
<evidence type="ECO:0000313" key="7">
    <source>
        <dbReference type="Proteomes" id="UP001239462"/>
    </source>
</evidence>
<feature type="region of interest" description="Disordered" evidence="4">
    <location>
        <begin position="604"/>
        <end position="642"/>
    </location>
</feature>
<keyword evidence="7" id="KW-1185">Reference proteome</keyword>
<evidence type="ECO:0000259" key="5">
    <source>
        <dbReference type="PROSITE" id="PS51175"/>
    </source>
</evidence>
<keyword evidence="2" id="KW-0964">Secreted</keyword>
<dbReference type="Pfam" id="PF17210">
    <property type="entry name" value="SdrD_B"/>
    <property type="match status" value="2"/>
</dbReference>
<accession>A0ABT7PQT7</accession>
<gene>
    <name evidence="6" type="ORF">QTN89_25670</name>
</gene>
<dbReference type="InterPro" id="IPR018247">
    <property type="entry name" value="EF_Hand_1_Ca_BS"/>
</dbReference>
<proteinExistence type="predicted"/>
<dbReference type="PANTHER" id="PTHR23303">
    <property type="entry name" value="CARBOXYPEPTIDASE REGULATORY REGION-CONTAINING"/>
    <property type="match status" value="1"/>
</dbReference>
<comment type="caution">
    <text evidence="6">The sequence shown here is derived from an EMBL/GenBank/DDBJ whole genome shotgun (WGS) entry which is preliminary data.</text>
</comment>
<evidence type="ECO:0000256" key="4">
    <source>
        <dbReference type="SAM" id="MobiDB-lite"/>
    </source>
</evidence>
<dbReference type="SUPFAM" id="SSF49785">
    <property type="entry name" value="Galactose-binding domain-like"/>
    <property type="match status" value="2"/>
</dbReference>
<feature type="compositionally biased region" description="Polar residues" evidence="4">
    <location>
        <begin position="625"/>
        <end position="637"/>
    </location>
</feature>
<dbReference type="PROSITE" id="PS51175">
    <property type="entry name" value="CBM6"/>
    <property type="match status" value="1"/>
</dbReference>
<dbReference type="SUPFAM" id="SSF117074">
    <property type="entry name" value="Hypothetical protein PA1324"/>
    <property type="match status" value="2"/>
</dbReference>
<comment type="subcellular location">
    <subcellularLocation>
        <location evidence="1">Secreted</location>
    </subcellularLocation>
</comment>
<feature type="region of interest" description="Disordered" evidence="4">
    <location>
        <begin position="436"/>
        <end position="455"/>
    </location>
</feature>
<protein>
    <submittedName>
        <fullName evidence="6">SdrD B-like domain-containing protein</fullName>
    </submittedName>
</protein>
<evidence type="ECO:0000256" key="2">
    <source>
        <dbReference type="ARBA" id="ARBA00022525"/>
    </source>
</evidence>
<evidence type="ECO:0000256" key="3">
    <source>
        <dbReference type="ARBA" id="ARBA00022729"/>
    </source>
</evidence>
<dbReference type="InterPro" id="IPR013783">
    <property type="entry name" value="Ig-like_fold"/>
</dbReference>
<dbReference type="Gene3D" id="2.60.40.10">
    <property type="entry name" value="Immunoglobulins"/>
    <property type="match status" value="2"/>
</dbReference>